<proteinExistence type="predicted"/>
<dbReference type="RefSeq" id="WP_127017172.1">
    <property type="nucleotide sequence ID" value="NZ_CP016379.1"/>
</dbReference>
<name>A0A3Q9HT24_9FIRM</name>
<dbReference type="Pfam" id="PF04463">
    <property type="entry name" value="2-thiour_desulf"/>
    <property type="match status" value="1"/>
</dbReference>
<accession>A0A3Q9HT24</accession>
<dbReference type="AlphaFoldDB" id="A0A3Q9HT24"/>
<protein>
    <submittedName>
        <fullName evidence="1">Uncharacterized protein</fullName>
    </submittedName>
</protein>
<dbReference type="PANTHER" id="PTHR30087:SF1">
    <property type="entry name" value="HYPOTHETICAL CYTOSOLIC PROTEIN"/>
    <property type="match status" value="1"/>
</dbReference>
<gene>
    <name evidence="1" type="ORF">BBF96_10765</name>
</gene>
<evidence type="ECO:0000313" key="2">
    <source>
        <dbReference type="Proteomes" id="UP000267250"/>
    </source>
</evidence>
<dbReference type="EMBL" id="CP016379">
    <property type="protein sequence ID" value="AZR73825.1"/>
    <property type="molecule type" value="Genomic_DNA"/>
</dbReference>
<dbReference type="Proteomes" id="UP000267250">
    <property type="component" value="Chromosome"/>
</dbReference>
<reference evidence="1 2" key="1">
    <citation type="submission" date="2016-07" db="EMBL/GenBank/DDBJ databases">
        <title>Genome and transcriptome analysis of iron-reducing fermentative bacteria Anoxybacter fermentans.</title>
        <authorList>
            <person name="Zeng X."/>
            <person name="Shao Z."/>
        </authorList>
    </citation>
    <scope>NUCLEOTIDE SEQUENCE [LARGE SCALE GENOMIC DNA]</scope>
    <source>
        <strain evidence="1 2">DY22613</strain>
    </source>
</reference>
<dbReference type="OrthoDB" id="9797779at2"/>
<dbReference type="PANTHER" id="PTHR30087">
    <property type="entry name" value="INNER MEMBRANE PROTEIN"/>
    <property type="match status" value="1"/>
</dbReference>
<keyword evidence="2" id="KW-1185">Reference proteome</keyword>
<evidence type="ECO:0000313" key="1">
    <source>
        <dbReference type="EMBL" id="AZR73825.1"/>
    </source>
</evidence>
<organism evidence="1 2">
    <name type="scientific">Anoxybacter fermentans</name>
    <dbReference type="NCBI Taxonomy" id="1323375"/>
    <lineage>
        <taxon>Bacteria</taxon>
        <taxon>Bacillati</taxon>
        <taxon>Bacillota</taxon>
        <taxon>Clostridia</taxon>
        <taxon>Halanaerobiales</taxon>
        <taxon>Anoxybacter</taxon>
    </lineage>
</organism>
<dbReference type="KEGG" id="aft:BBF96_10765"/>
<sequence>MILVSACLLGVECKYNGTSNYNPDLIAYLQNKKWIPICPEQLGGLTTPRIPAEIQGGDGKDVLSGRARVVTKEGKDVTEAFIKGAKEVLKIAQLANVEEAILKERSPSCGKCQIYDGSFQGKIKPGQGVTAAILREYGIRVKTEEDLY</sequence>
<dbReference type="InterPro" id="IPR007553">
    <property type="entry name" value="2-thiour_desulf"/>
</dbReference>